<reference evidence="1" key="1">
    <citation type="submission" date="2024-09" db="EMBL/GenBank/DDBJ databases">
        <title>Draft Genome Sequences of Neofusicoccum parvum.</title>
        <authorList>
            <person name="Ashida A."/>
            <person name="Camagna M."/>
            <person name="Tanaka A."/>
            <person name="Takemoto D."/>
        </authorList>
    </citation>
    <scope>NUCLEOTIDE SEQUENCE</scope>
    <source>
        <strain evidence="1">PPO83</strain>
    </source>
</reference>
<evidence type="ECO:0000313" key="1">
    <source>
        <dbReference type="EMBL" id="GME22832.1"/>
    </source>
</evidence>
<sequence length="137" mass="16481">MDEYLQWYPGSGRFIYSHFTLYDAALDDSVPTNETIIITRHRNLDLAPYHYFDRKRVQQGFFMVDWERFAVDWELADGRAAAMMVLRGLHQEVKRRYKDWERARTARMARTANQTPAELAIAAFWRRVAQMEEERDW</sequence>
<organism evidence="1 2">
    <name type="scientific">Neofusicoccum parvum</name>
    <dbReference type="NCBI Taxonomy" id="310453"/>
    <lineage>
        <taxon>Eukaryota</taxon>
        <taxon>Fungi</taxon>
        <taxon>Dikarya</taxon>
        <taxon>Ascomycota</taxon>
        <taxon>Pezizomycotina</taxon>
        <taxon>Dothideomycetes</taxon>
        <taxon>Dothideomycetes incertae sedis</taxon>
        <taxon>Botryosphaeriales</taxon>
        <taxon>Botryosphaeriaceae</taxon>
        <taxon>Neofusicoccum</taxon>
    </lineage>
</organism>
<accession>A0ACB5RQN6</accession>
<proteinExistence type="predicted"/>
<keyword evidence="2" id="KW-1185">Reference proteome</keyword>
<dbReference type="Proteomes" id="UP001165186">
    <property type="component" value="Unassembled WGS sequence"/>
</dbReference>
<comment type="caution">
    <text evidence="1">The sequence shown here is derived from an EMBL/GenBank/DDBJ whole genome shotgun (WGS) entry which is preliminary data.</text>
</comment>
<name>A0ACB5RQN6_9PEZI</name>
<protein>
    <submittedName>
        <fullName evidence="1">Uncharacterized protein</fullName>
    </submittedName>
</protein>
<gene>
    <name evidence="1" type="primary">g737</name>
    <name evidence="1" type="ORF">NpPPO83_00000737</name>
</gene>
<evidence type="ECO:0000313" key="2">
    <source>
        <dbReference type="Proteomes" id="UP001165186"/>
    </source>
</evidence>
<dbReference type="EMBL" id="BSXG01000004">
    <property type="protein sequence ID" value="GME22832.1"/>
    <property type="molecule type" value="Genomic_DNA"/>
</dbReference>